<feature type="region of interest" description="Disordered" evidence="1">
    <location>
        <begin position="1"/>
        <end position="30"/>
    </location>
</feature>
<dbReference type="RefSeq" id="WP_199742141.1">
    <property type="nucleotide sequence ID" value="NZ_RKQN01000001.1"/>
</dbReference>
<proteinExistence type="predicted"/>
<evidence type="ECO:0000313" key="2">
    <source>
        <dbReference type="EMBL" id="RPE81035.1"/>
    </source>
</evidence>
<keyword evidence="3" id="KW-1185">Reference proteome</keyword>
<name>A0A3N4VHQ8_9GAMM</name>
<dbReference type="EMBL" id="RKQN01000001">
    <property type="protein sequence ID" value="RPE81035.1"/>
    <property type="molecule type" value="Genomic_DNA"/>
</dbReference>
<evidence type="ECO:0008006" key="4">
    <source>
        <dbReference type="Google" id="ProtNLM"/>
    </source>
</evidence>
<organism evidence="2 3">
    <name type="scientific">Vulcaniibacterium tengchongense</name>
    <dbReference type="NCBI Taxonomy" id="1273429"/>
    <lineage>
        <taxon>Bacteria</taxon>
        <taxon>Pseudomonadati</taxon>
        <taxon>Pseudomonadota</taxon>
        <taxon>Gammaproteobacteria</taxon>
        <taxon>Lysobacterales</taxon>
        <taxon>Lysobacteraceae</taxon>
        <taxon>Vulcaniibacterium</taxon>
    </lineage>
</organism>
<reference evidence="2 3" key="1">
    <citation type="submission" date="2018-11" db="EMBL/GenBank/DDBJ databases">
        <title>Genomic Encyclopedia of Type Strains, Phase IV (KMG-IV): sequencing the most valuable type-strain genomes for metagenomic binning, comparative biology and taxonomic classification.</title>
        <authorList>
            <person name="Goeker M."/>
        </authorList>
    </citation>
    <scope>NUCLEOTIDE SEQUENCE [LARGE SCALE GENOMIC DNA]</scope>
    <source>
        <strain evidence="2 3">DSM 25623</strain>
    </source>
</reference>
<dbReference type="InterPro" id="IPR014347">
    <property type="entry name" value="Tautomerase/MIF_sf"/>
</dbReference>
<accession>A0A3N4VHQ8</accession>
<dbReference type="Gene3D" id="3.30.429.10">
    <property type="entry name" value="Macrophage Migration Inhibitory Factor"/>
    <property type="match status" value="1"/>
</dbReference>
<evidence type="ECO:0000313" key="3">
    <source>
        <dbReference type="Proteomes" id="UP000269708"/>
    </source>
</evidence>
<dbReference type="AlphaFoldDB" id="A0A3N4VHQ8"/>
<sequence>MGAAATAGRRSGGRRATGARCNRPRTNTKEQKARYIREAFDGFARLLGDLHEESYIYVQDVRAAAYGYGGRTQEARFHLPG</sequence>
<dbReference type="SUPFAM" id="SSF55331">
    <property type="entry name" value="Tautomerase/MIF"/>
    <property type="match status" value="1"/>
</dbReference>
<comment type="caution">
    <text evidence="2">The sequence shown here is derived from an EMBL/GenBank/DDBJ whole genome shotgun (WGS) entry which is preliminary data.</text>
</comment>
<evidence type="ECO:0000256" key="1">
    <source>
        <dbReference type="SAM" id="MobiDB-lite"/>
    </source>
</evidence>
<protein>
    <recommendedName>
        <fullName evidence="4">Tautomerase-like protein</fullName>
    </recommendedName>
</protein>
<feature type="compositionally biased region" description="Low complexity" evidence="1">
    <location>
        <begin position="1"/>
        <end position="20"/>
    </location>
</feature>
<dbReference type="Proteomes" id="UP000269708">
    <property type="component" value="Unassembled WGS sequence"/>
</dbReference>
<gene>
    <name evidence="2" type="ORF">EDC50_0202</name>
</gene>